<evidence type="ECO:0000256" key="1">
    <source>
        <dbReference type="ARBA" id="ARBA00004141"/>
    </source>
</evidence>
<dbReference type="InterPro" id="IPR004841">
    <property type="entry name" value="AA-permease/SLC12A_dom"/>
</dbReference>
<reference evidence="7 8" key="1">
    <citation type="submission" date="2010-01" db="EMBL/GenBank/DDBJ databases">
        <title>The complete genome of Thermobispora bispora DSM 43833.</title>
        <authorList>
            <consortium name="US DOE Joint Genome Institute (JGI-PGF)"/>
            <person name="Lucas S."/>
            <person name="Copeland A."/>
            <person name="Lapidus A."/>
            <person name="Glavina del Rio T."/>
            <person name="Dalin E."/>
            <person name="Tice H."/>
            <person name="Bruce D."/>
            <person name="Goodwin L."/>
            <person name="Pitluck S."/>
            <person name="Kyrpides N."/>
            <person name="Mavromatis K."/>
            <person name="Ivanova N."/>
            <person name="Mikhailova N."/>
            <person name="Chertkov O."/>
            <person name="Brettin T."/>
            <person name="Detter J.C."/>
            <person name="Han C."/>
            <person name="Larimer F."/>
            <person name="Land M."/>
            <person name="Hauser L."/>
            <person name="Markowitz V."/>
            <person name="Cheng J.-F."/>
            <person name="Hugenholtz P."/>
            <person name="Woyke T."/>
            <person name="Wu D."/>
            <person name="Jando M."/>
            <person name="Schneider S."/>
            <person name="Klenk H.-P."/>
            <person name="Eisen J.A."/>
        </authorList>
    </citation>
    <scope>NUCLEOTIDE SEQUENCE [LARGE SCALE GENOMIC DNA]</scope>
    <source>
        <strain evidence="8">ATCC 19993 / DSM 43833 / CBS 139.67 / JCM 10125 / KCTC 9307 / NBRC 14880 / R51</strain>
    </source>
</reference>
<feature type="transmembrane region" description="Helical" evidence="5">
    <location>
        <begin position="99"/>
        <end position="121"/>
    </location>
</feature>
<dbReference type="OrthoDB" id="4568421at2"/>
<feature type="transmembrane region" description="Helical" evidence="5">
    <location>
        <begin position="21"/>
        <end position="42"/>
    </location>
</feature>
<accession>D6YAP8</accession>
<dbReference type="Gene3D" id="1.20.1740.10">
    <property type="entry name" value="Amino acid/polyamine transporter I"/>
    <property type="match status" value="1"/>
</dbReference>
<dbReference type="AlphaFoldDB" id="D6YAP8"/>
<feature type="transmembrane region" description="Helical" evidence="5">
    <location>
        <begin position="232"/>
        <end position="256"/>
    </location>
</feature>
<protein>
    <submittedName>
        <fullName evidence="7">Amino acid permease-associated region</fullName>
    </submittedName>
</protein>
<dbReference type="RefSeq" id="WP_013131798.1">
    <property type="nucleotide sequence ID" value="NC_014165.1"/>
</dbReference>
<dbReference type="InterPro" id="IPR050367">
    <property type="entry name" value="APC_superfamily"/>
</dbReference>
<dbReference type="PANTHER" id="PTHR42770">
    <property type="entry name" value="AMINO ACID TRANSPORTER-RELATED"/>
    <property type="match status" value="1"/>
</dbReference>
<comment type="subcellular location">
    <subcellularLocation>
        <location evidence="1">Membrane</location>
        <topology evidence="1">Multi-pass membrane protein</topology>
    </subcellularLocation>
</comment>
<keyword evidence="2 5" id="KW-0812">Transmembrane</keyword>
<evidence type="ECO:0000256" key="2">
    <source>
        <dbReference type="ARBA" id="ARBA00022692"/>
    </source>
</evidence>
<evidence type="ECO:0000313" key="7">
    <source>
        <dbReference type="EMBL" id="ADG88265.1"/>
    </source>
</evidence>
<proteinExistence type="predicted"/>
<evidence type="ECO:0000256" key="4">
    <source>
        <dbReference type="ARBA" id="ARBA00023136"/>
    </source>
</evidence>
<keyword evidence="8" id="KW-1185">Reference proteome</keyword>
<dbReference type="STRING" id="469371.Tbis_1550"/>
<dbReference type="Pfam" id="PF00324">
    <property type="entry name" value="AA_permease"/>
    <property type="match status" value="1"/>
</dbReference>
<sequence length="462" mass="49956">MKTPQPTSGGTRLQRVLGLPSLVLFGLAYMVPLTVFTTYGIVTELTEGHLPGAYVVTLIAMLFTAYGYGRMVQAHPYAGSAYTYAQQSFGPHVGFMTGWALMLDYVFLPMINYLVIGIYLHEAFPAVPTWVFILAAIILVTGLNVLGIRMVSRMNFILIAVQAIFLAVFLVLALRTAAGQPVPSLTAPFFDGETDFSKIFAGAAILCLSFLGFDAVSTLSEETHDPRRRVPLAIMVATLAGGVIYIVVSYVGHLAFPQWQSFSNVDSASLDVMQHVGGGLLTAFFTAAYIAGAFASAMASQASVSRILYAMGRDGVLPKGFFGYLHPRFRNPSRATLAVGVLSLVALVISLELASTMISFGALVAFSFVNLSVIKHYVWDEGRRTAADLFRYGLLPAIGFLLCLWLWTSLSGMTFVVGLSWVGVGFIYLVALTRMFTQRPPELRLGEIDLEDEAASVPVAGS</sequence>
<evidence type="ECO:0000259" key="6">
    <source>
        <dbReference type="Pfam" id="PF00324"/>
    </source>
</evidence>
<evidence type="ECO:0000256" key="3">
    <source>
        <dbReference type="ARBA" id="ARBA00022989"/>
    </source>
</evidence>
<feature type="transmembrane region" description="Helical" evidence="5">
    <location>
        <begin position="389"/>
        <end position="407"/>
    </location>
</feature>
<organism evidence="7 8">
    <name type="scientific">Thermobispora bispora (strain ATCC 19993 / DSM 43833 / CBS 139.67 / JCM 10125 / KCTC 9307 / NBRC 14880 / R51)</name>
    <dbReference type="NCBI Taxonomy" id="469371"/>
    <lineage>
        <taxon>Bacteria</taxon>
        <taxon>Bacillati</taxon>
        <taxon>Actinomycetota</taxon>
        <taxon>Actinomycetes</taxon>
        <taxon>Streptosporangiales</taxon>
        <taxon>Streptosporangiaceae</taxon>
        <taxon>Thermobispora</taxon>
    </lineage>
</organism>
<dbReference type="EMBL" id="CP001874">
    <property type="protein sequence ID" value="ADG88265.1"/>
    <property type="molecule type" value="Genomic_DNA"/>
</dbReference>
<feature type="transmembrane region" description="Helical" evidence="5">
    <location>
        <begin position="357"/>
        <end position="377"/>
    </location>
</feature>
<feature type="transmembrane region" description="Helical" evidence="5">
    <location>
        <begin position="413"/>
        <end position="432"/>
    </location>
</feature>
<feature type="domain" description="Amino acid permease/ SLC12A" evidence="6">
    <location>
        <begin position="23"/>
        <end position="416"/>
    </location>
</feature>
<dbReference type="GO" id="GO:0055085">
    <property type="term" value="P:transmembrane transport"/>
    <property type="evidence" value="ECO:0007669"/>
    <property type="project" value="InterPro"/>
</dbReference>
<evidence type="ECO:0000313" key="8">
    <source>
        <dbReference type="Proteomes" id="UP000006640"/>
    </source>
</evidence>
<evidence type="ECO:0000256" key="5">
    <source>
        <dbReference type="SAM" id="Phobius"/>
    </source>
</evidence>
<feature type="transmembrane region" description="Helical" evidence="5">
    <location>
        <begin position="48"/>
        <end position="68"/>
    </location>
</feature>
<dbReference type="Proteomes" id="UP000006640">
    <property type="component" value="Chromosome"/>
</dbReference>
<dbReference type="GO" id="GO:0016020">
    <property type="term" value="C:membrane"/>
    <property type="evidence" value="ECO:0007669"/>
    <property type="project" value="UniProtKB-SubCell"/>
</dbReference>
<name>D6YAP8_THEBD</name>
<dbReference type="KEGG" id="tbi:Tbis_1550"/>
<feature type="transmembrane region" description="Helical" evidence="5">
    <location>
        <begin position="335"/>
        <end position="351"/>
    </location>
</feature>
<feature type="transmembrane region" description="Helical" evidence="5">
    <location>
        <begin position="127"/>
        <end position="148"/>
    </location>
</feature>
<gene>
    <name evidence="7" type="ordered locus">Tbis_1550</name>
</gene>
<dbReference type="PANTHER" id="PTHR42770:SF8">
    <property type="entry name" value="PUTRESCINE IMPORTER PUUP"/>
    <property type="match status" value="1"/>
</dbReference>
<feature type="transmembrane region" description="Helical" evidence="5">
    <location>
        <begin position="155"/>
        <end position="178"/>
    </location>
</feature>
<dbReference type="PIRSF" id="PIRSF006060">
    <property type="entry name" value="AA_transporter"/>
    <property type="match status" value="1"/>
</dbReference>
<dbReference type="eggNOG" id="COG0531">
    <property type="taxonomic scope" value="Bacteria"/>
</dbReference>
<feature type="transmembrane region" description="Helical" evidence="5">
    <location>
        <begin position="198"/>
        <end position="220"/>
    </location>
</feature>
<dbReference type="HOGENOM" id="CLU_007946_6_0_11"/>
<keyword evidence="4 5" id="KW-0472">Membrane</keyword>
<feature type="transmembrane region" description="Helical" evidence="5">
    <location>
        <begin position="276"/>
        <end position="299"/>
    </location>
</feature>
<keyword evidence="3 5" id="KW-1133">Transmembrane helix</keyword>